<feature type="region of interest" description="Disordered" evidence="1">
    <location>
        <begin position="65"/>
        <end position="87"/>
    </location>
</feature>
<evidence type="ECO:0000313" key="4">
    <source>
        <dbReference type="Proteomes" id="UP001239522"/>
    </source>
</evidence>
<evidence type="ECO:0000313" key="3">
    <source>
        <dbReference type="EMBL" id="WLQ36226.1"/>
    </source>
</evidence>
<organism evidence="3 4">
    <name type="scientific">Streptomyces castrisilvae</name>
    <dbReference type="NCBI Taxonomy" id="3033811"/>
    <lineage>
        <taxon>Bacteria</taxon>
        <taxon>Bacillati</taxon>
        <taxon>Actinomycetota</taxon>
        <taxon>Actinomycetes</taxon>
        <taxon>Kitasatosporales</taxon>
        <taxon>Streptomycetaceae</taxon>
        <taxon>Streptomyces</taxon>
    </lineage>
</organism>
<feature type="transmembrane region" description="Helical" evidence="2">
    <location>
        <begin position="39"/>
        <end position="60"/>
    </location>
</feature>
<sequence length="262" mass="27590">MSDQARELLRRAAEDAGRPVISTEAVYAKAARVRWRRRAGVSAGAVCTVALGAFVVPQLASPAARAPQTSSVAAPAEPSGESSGTGRAARLTQLLPSGVGSVEEVSFADIIKHASPLPPEPPRTGPLDGQYAVRKDGGVGYLTVDVRDAKAVERKLGGSPRGKDLCKVANGEPARTDCVREELSDGRVLTVWSDAMDYGDGTPQWGPELAARLVLADGGELNVRDSTGFEADIVQGPLLKSPPLTRAQLRELVLRPELLPKT</sequence>
<dbReference type="RefSeq" id="WP_306057365.1">
    <property type="nucleotide sequence ID" value="NZ_CP120997.1"/>
</dbReference>
<name>A0ABY9HRX6_9ACTN</name>
<keyword evidence="2" id="KW-1133">Transmembrane helix</keyword>
<reference evidence="3 4" key="1">
    <citation type="submission" date="2023-03" db="EMBL/GenBank/DDBJ databases">
        <title>Isolation and description of six Streptomyces strains from soil environments, able to metabolize different microbial glucans.</title>
        <authorList>
            <person name="Widen T."/>
            <person name="Larsbrink J."/>
        </authorList>
    </citation>
    <scope>NUCLEOTIDE SEQUENCE [LARGE SCALE GENOMIC DNA]</scope>
    <source>
        <strain evidence="3 4">Mut1</strain>
    </source>
</reference>
<evidence type="ECO:0000256" key="1">
    <source>
        <dbReference type="SAM" id="MobiDB-lite"/>
    </source>
</evidence>
<accession>A0ABY9HRX6</accession>
<dbReference type="Proteomes" id="UP001239522">
    <property type="component" value="Chromosome"/>
</dbReference>
<keyword evidence="4" id="KW-1185">Reference proteome</keyword>
<gene>
    <name evidence="3" type="ORF">P8A18_23605</name>
</gene>
<proteinExistence type="predicted"/>
<keyword evidence="2" id="KW-0812">Transmembrane</keyword>
<evidence type="ECO:0000256" key="2">
    <source>
        <dbReference type="SAM" id="Phobius"/>
    </source>
</evidence>
<protein>
    <submittedName>
        <fullName evidence="3">Uncharacterized protein</fullName>
    </submittedName>
</protein>
<keyword evidence="2" id="KW-0472">Membrane</keyword>
<dbReference type="EMBL" id="CP120997">
    <property type="protein sequence ID" value="WLQ36226.1"/>
    <property type="molecule type" value="Genomic_DNA"/>
</dbReference>